<dbReference type="Pfam" id="PF04463">
    <property type="entry name" value="2-thiour_desulf"/>
    <property type="match status" value="1"/>
</dbReference>
<evidence type="ECO:0000313" key="1">
    <source>
        <dbReference type="EMBL" id="NME27988.1"/>
    </source>
</evidence>
<reference evidence="1 2" key="1">
    <citation type="submission" date="2020-04" db="EMBL/GenBank/DDBJ databases">
        <authorList>
            <person name="Hitch T.C.A."/>
            <person name="Wylensek D."/>
            <person name="Clavel T."/>
        </authorList>
    </citation>
    <scope>NUCLEOTIDE SEQUENCE [LARGE SCALE GENOMIC DNA]</scope>
    <source>
        <strain evidence="1 2">Oil-RF-744-FAT-WT-6-1</strain>
    </source>
</reference>
<dbReference type="PANTHER" id="PTHR30087">
    <property type="entry name" value="INNER MEMBRANE PROTEIN"/>
    <property type="match status" value="1"/>
</dbReference>
<accession>A0A848BT41</accession>
<sequence length="148" mass="16395">MQFIIISACLLGQSCRYDGQCREYPEITPLCSRKDIVLIPVCPEQAGGLATPRPAAERSKNGVFTREGRDVTAEYERGAREALRLARLYGCRWAVLKEKSPSCGSCCIYDGTFTRTLTEGDGVTAALFRKEGISVVSESRIPWLLEQL</sequence>
<dbReference type="InterPro" id="IPR007553">
    <property type="entry name" value="2-thiour_desulf"/>
</dbReference>
<dbReference type="EMBL" id="JABAFG010000006">
    <property type="protein sequence ID" value="NME27988.1"/>
    <property type="molecule type" value="Genomic_DNA"/>
</dbReference>
<evidence type="ECO:0000313" key="2">
    <source>
        <dbReference type="Proteomes" id="UP000591071"/>
    </source>
</evidence>
<dbReference type="AlphaFoldDB" id="A0A848BT41"/>
<organism evidence="1 2">
    <name type="scientific">Megasphaera hexanoica</name>
    <dbReference type="NCBI Taxonomy" id="1675036"/>
    <lineage>
        <taxon>Bacteria</taxon>
        <taxon>Bacillati</taxon>
        <taxon>Bacillota</taxon>
        <taxon>Negativicutes</taxon>
        <taxon>Veillonellales</taxon>
        <taxon>Veillonellaceae</taxon>
        <taxon>Megasphaera</taxon>
    </lineage>
</organism>
<protein>
    <submittedName>
        <fullName evidence="1">DUF523 domain-containing protein</fullName>
    </submittedName>
</protein>
<gene>
    <name evidence="1" type="ORF">HF872_05030</name>
</gene>
<dbReference type="RefSeq" id="WP_170087409.1">
    <property type="nucleotide sequence ID" value="NZ_JABAFG010000006.1"/>
</dbReference>
<comment type="caution">
    <text evidence="1">The sequence shown here is derived from an EMBL/GenBank/DDBJ whole genome shotgun (WGS) entry which is preliminary data.</text>
</comment>
<proteinExistence type="predicted"/>
<dbReference type="PANTHER" id="PTHR30087:SF1">
    <property type="entry name" value="HYPOTHETICAL CYTOSOLIC PROTEIN"/>
    <property type="match status" value="1"/>
</dbReference>
<dbReference type="Proteomes" id="UP000591071">
    <property type="component" value="Unassembled WGS sequence"/>
</dbReference>
<name>A0A848BT41_9FIRM</name>